<dbReference type="InterPro" id="IPR052339">
    <property type="entry name" value="Fe-S_Maturation_MIP18"/>
</dbReference>
<sequence>MARPSLLPLSMHTSLELKREVEAVQIPSGESIKLPLGLKVIITQSLGGTYTVATDFGLARISAKDVDALGIDPEAQKKEQESSSSNIPDDASDLEAQVWNQLKNVYDPEIPVNIVDLGLVYDCHVEQTEDGKSKALVKMTLTAPGCGMGPTIAADAQSRIMTIEDMDDAAVELVWEPAWNQGMISIEGKMKLGMI</sequence>
<dbReference type="NCBIfam" id="TIGR03406">
    <property type="entry name" value="FeS_long_SufT"/>
    <property type="match status" value="1"/>
</dbReference>
<name>A0A512MG65_9BACT</name>
<dbReference type="Proteomes" id="UP000321577">
    <property type="component" value="Unassembled WGS sequence"/>
</dbReference>
<dbReference type="PANTHER" id="PTHR42831:SF1">
    <property type="entry name" value="FE-S PROTEIN MATURATION AUXILIARY FACTOR YITW"/>
    <property type="match status" value="1"/>
</dbReference>
<dbReference type="InterPro" id="IPR034904">
    <property type="entry name" value="FSCA_dom_sf"/>
</dbReference>
<evidence type="ECO:0000313" key="3">
    <source>
        <dbReference type="Proteomes" id="UP000321577"/>
    </source>
</evidence>
<dbReference type="EMBL" id="BKAG01000057">
    <property type="protein sequence ID" value="GEP45727.1"/>
    <property type="molecule type" value="Genomic_DNA"/>
</dbReference>
<dbReference type="PANTHER" id="PTHR42831">
    <property type="entry name" value="FE-S PROTEIN MATURATION AUXILIARY FACTOR YITW"/>
    <property type="match status" value="1"/>
</dbReference>
<protein>
    <submittedName>
        <fullName evidence="2">Putative Fe-S cluster assembly protein SufT</fullName>
    </submittedName>
</protein>
<comment type="caution">
    <text evidence="2">The sequence shown here is derived from an EMBL/GenBank/DDBJ whole genome shotgun (WGS) entry which is preliminary data.</text>
</comment>
<dbReference type="InterPro" id="IPR017776">
    <property type="entry name" value="FeS_assembly_SufT_put"/>
</dbReference>
<dbReference type="SUPFAM" id="SSF117916">
    <property type="entry name" value="Fe-S cluster assembly (FSCA) domain-like"/>
    <property type="match status" value="1"/>
</dbReference>
<evidence type="ECO:0000259" key="1">
    <source>
        <dbReference type="Pfam" id="PF01883"/>
    </source>
</evidence>
<proteinExistence type="predicted"/>
<gene>
    <name evidence="2" type="ORF">BGE01nite_50180</name>
</gene>
<keyword evidence="3" id="KW-1185">Reference proteome</keyword>
<dbReference type="Gene3D" id="3.30.300.130">
    <property type="entry name" value="Fe-S cluster assembly (FSCA)"/>
    <property type="match status" value="1"/>
</dbReference>
<organism evidence="2 3">
    <name type="scientific">Brevifollis gellanilyticus</name>
    <dbReference type="NCBI Taxonomy" id="748831"/>
    <lineage>
        <taxon>Bacteria</taxon>
        <taxon>Pseudomonadati</taxon>
        <taxon>Verrucomicrobiota</taxon>
        <taxon>Verrucomicrobiia</taxon>
        <taxon>Verrucomicrobiales</taxon>
        <taxon>Verrucomicrobiaceae</taxon>
    </lineage>
</organism>
<dbReference type="InterPro" id="IPR002744">
    <property type="entry name" value="MIP18-like"/>
</dbReference>
<evidence type="ECO:0000313" key="2">
    <source>
        <dbReference type="EMBL" id="GEP45727.1"/>
    </source>
</evidence>
<feature type="domain" description="MIP18 family-like" evidence="1">
    <location>
        <begin position="95"/>
        <end position="172"/>
    </location>
</feature>
<dbReference type="Pfam" id="PF01883">
    <property type="entry name" value="FeS_assembly_P"/>
    <property type="match status" value="1"/>
</dbReference>
<accession>A0A512MG65</accession>
<reference evidence="2 3" key="1">
    <citation type="submission" date="2019-07" db="EMBL/GenBank/DDBJ databases">
        <title>Whole genome shotgun sequence of Brevifollis gellanilyticus NBRC 108608.</title>
        <authorList>
            <person name="Hosoyama A."/>
            <person name="Uohara A."/>
            <person name="Ohji S."/>
            <person name="Ichikawa N."/>
        </authorList>
    </citation>
    <scope>NUCLEOTIDE SEQUENCE [LARGE SCALE GENOMIC DNA]</scope>
    <source>
        <strain evidence="2 3">NBRC 108608</strain>
    </source>
</reference>
<dbReference type="AlphaFoldDB" id="A0A512MG65"/>